<feature type="transmembrane region" description="Helical" evidence="1">
    <location>
        <begin position="78"/>
        <end position="95"/>
    </location>
</feature>
<evidence type="ECO:0000313" key="3">
    <source>
        <dbReference type="Proteomes" id="UP000095094"/>
    </source>
</evidence>
<keyword evidence="1" id="KW-0812">Transmembrane</keyword>
<reference evidence="3" key="1">
    <citation type="submission" date="2016-09" db="EMBL/GenBank/DDBJ databases">
        <authorList>
            <person name="Gulvik C.A."/>
        </authorList>
    </citation>
    <scope>NUCLEOTIDE SEQUENCE [LARGE SCALE GENOMIC DNA]</scope>
    <source>
        <strain evidence="3">LMG 8895</strain>
    </source>
</reference>
<name>A0A1E5G7P7_9ENTE</name>
<proteinExistence type="predicted"/>
<comment type="caution">
    <text evidence="2">The sequence shown here is derived from an EMBL/GenBank/DDBJ whole genome shotgun (WGS) entry which is preliminary data.</text>
</comment>
<sequence>MNIHLKRQTSWGCVRHFSIYKNGIAQGKLFNNIPVDLAVEPGDILEFKEGMFYTSQKITITPATTEILITNTNRIQHLFYLFIFLFLTVSLVGLYLASIKIFLMTEISTLFMLNLFFRYRSYLFQIDPGDTLPEDLTHLESYKQKAV</sequence>
<evidence type="ECO:0000313" key="2">
    <source>
        <dbReference type="EMBL" id="OEG08707.1"/>
    </source>
</evidence>
<dbReference type="RefSeq" id="WP_069665029.1">
    <property type="nucleotide sequence ID" value="NZ_JBHUJJ010000001.1"/>
</dbReference>
<keyword evidence="1" id="KW-0472">Membrane</keyword>
<organism evidence="2 3">
    <name type="scientific">Enterococcus termitis</name>
    <dbReference type="NCBI Taxonomy" id="332950"/>
    <lineage>
        <taxon>Bacteria</taxon>
        <taxon>Bacillati</taxon>
        <taxon>Bacillota</taxon>
        <taxon>Bacilli</taxon>
        <taxon>Lactobacillales</taxon>
        <taxon>Enterococcaceae</taxon>
        <taxon>Enterococcus</taxon>
    </lineage>
</organism>
<evidence type="ECO:0000256" key="1">
    <source>
        <dbReference type="SAM" id="Phobius"/>
    </source>
</evidence>
<dbReference type="EMBL" id="MIJY01000046">
    <property type="protein sequence ID" value="OEG08707.1"/>
    <property type="molecule type" value="Genomic_DNA"/>
</dbReference>
<dbReference type="Proteomes" id="UP000095094">
    <property type="component" value="Unassembled WGS sequence"/>
</dbReference>
<protein>
    <submittedName>
        <fullName evidence="2">Uncharacterized protein</fullName>
    </submittedName>
</protein>
<keyword evidence="1" id="KW-1133">Transmembrane helix</keyword>
<gene>
    <name evidence="2" type="ORF">BCR25_12270</name>
</gene>
<accession>A0A1E5G7P7</accession>
<dbReference type="AlphaFoldDB" id="A0A1E5G7P7"/>
<dbReference type="OrthoDB" id="2184795at2"/>
<keyword evidence="3" id="KW-1185">Reference proteome</keyword>